<dbReference type="GO" id="GO:0046872">
    <property type="term" value="F:metal ion binding"/>
    <property type="evidence" value="ECO:0007669"/>
    <property type="project" value="UniProtKB-KW"/>
</dbReference>
<dbReference type="Proteomes" id="UP000280346">
    <property type="component" value="Unassembled WGS sequence"/>
</dbReference>
<evidence type="ECO:0000256" key="5">
    <source>
        <dbReference type="ARBA" id="ARBA00023180"/>
    </source>
</evidence>
<comment type="cofactor">
    <cofactor evidence="1">
        <name>Ca(2+)</name>
        <dbReference type="ChEBI" id="CHEBI:29108"/>
    </cofactor>
</comment>
<evidence type="ECO:0000313" key="7">
    <source>
        <dbReference type="EMBL" id="RUQ75187.1"/>
    </source>
</evidence>
<keyword evidence="2" id="KW-0479">Metal-binding</keyword>
<feature type="domain" description="Pentraxin (PTX)" evidence="6">
    <location>
        <begin position="116"/>
        <end position="265"/>
    </location>
</feature>
<keyword evidence="3" id="KW-0106">Calcium</keyword>
<dbReference type="InterPro" id="IPR051360">
    <property type="entry name" value="Neuronal_Pentraxin_Related"/>
</dbReference>
<protein>
    <recommendedName>
        <fullName evidence="6">Pentraxin (PTX) domain-containing protein</fullName>
    </recommendedName>
</protein>
<dbReference type="SUPFAM" id="SSF49899">
    <property type="entry name" value="Concanavalin A-like lectins/glucanases"/>
    <property type="match status" value="1"/>
</dbReference>
<organism evidence="7 8">
    <name type="scientific">Azospirillum doebereinerae</name>
    <dbReference type="NCBI Taxonomy" id="92933"/>
    <lineage>
        <taxon>Bacteria</taxon>
        <taxon>Pseudomonadati</taxon>
        <taxon>Pseudomonadota</taxon>
        <taxon>Alphaproteobacteria</taxon>
        <taxon>Rhodospirillales</taxon>
        <taxon>Azospirillaceae</taxon>
        <taxon>Azospirillum</taxon>
    </lineage>
</organism>
<dbReference type="EMBL" id="RZIJ01000002">
    <property type="protein sequence ID" value="RUQ75187.1"/>
    <property type="molecule type" value="Genomic_DNA"/>
</dbReference>
<dbReference type="Gene3D" id="2.60.120.200">
    <property type="match status" value="1"/>
</dbReference>
<dbReference type="OrthoDB" id="108285at2"/>
<accession>A0A433JE54</accession>
<reference evidence="7 8" key="1">
    <citation type="submission" date="2018-12" db="EMBL/GenBank/DDBJ databases">
        <authorList>
            <person name="Yang Y."/>
        </authorList>
    </citation>
    <scope>NUCLEOTIDE SEQUENCE [LARGE SCALE GENOMIC DNA]</scope>
    <source>
        <strain evidence="7 8">GSF71</strain>
    </source>
</reference>
<comment type="caution">
    <text evidence="7">The sequence shown here is derived from an EMBL/GenBank/DDBJ whole genome shotgun (WGS) entry which is preliminary data.</text>
</comment>
<keyword evidence="8" id="KW-1185">Reference proteome</keyword>
<proteinExistence type="predicted"/>
<evidence type="ECO:0000256" key="1">
    <source>
        <dbReference type="ARBA" id="ARBA00001913"/>
    </source>
</evidence>
<evidence type="ECO:0000256" key="3">
    <source>
        <dbReference type="ARBA" id="ARBA00022837"/>
    </source>
</evidence>
<dbReference type="PANTHER" id="PTHR19277">
    <property type="entry name" value="PENTRAXIN"/>
    <property type="match status" value="1"/>
</dbReference>
<evidence type="ECO:0000313" key="8">
    <source>
        <dbReference type="Proteomes" id="UP000280346"/>
    </source>
</evidence>
<evidence type="ECO:0000259" key="6">
    <source>
        <dbReference type="Pfam" id="PF00354"/>
    </source>
</evidence>
<keyword evidence="4" id="KW-1015">Disulfide bond</keyword>
<keyword evidence="5" id="KW-0325">Glycoprotein</keyword>
<sequence length="447" mass="47629">MTASILGKPPLSAPPPEAGPAVRLGIDASAEADVLRLDRLAVSAAGIDGWVRPNIRLTVAELLSYRSAWGRYGLSLDPIGGVAFAPGKPRPWVMVQGFAGFPATEFTIEAVLCPYREHSRLSILSYAAASADGPQGLLLQERAEGLVLAINGHEIATGLHLDYHQWQHIALTWRSSDGRFEFYKEDGVAAVVAMVEGRSVDFGPPAFTGTLAVGERLPDGGCLVVGQEQGRPGMPAAFVPGTGFVGGLRTVRLWDRVLDRSALNRFKAAWLDGDEPGLAGCWCFTRRGLEIGECLNACSATVNVGLIGGLTPASLRDVNLYRPLVIGVDRTMAGRRPLAASVWQYVAVSCRGRMDGVPAEPALAVDGRPVPLRPVAAEDAPPPLPPHFRIGPMSGSLLADLRLRNLEDGALLAHYVGDRTGDGRLHDRSERGMHLSVAGDIRQEALA</sequence>
<dbReference type="InterPro" id="IPR001759">
    <property type="entry name" value="PTX_dom"/>
</dbReference>
<evidence type="ECO:0000256" key="4">
    <source>
        <dbReference type="ARBA" id="ARBA00023157"/>
    </source>
</evidence>
<dbReference type="InterPro" id="IPR013320">
    <property type="entry name" value="ConA-like_dom_sf"/>
</dbReference>
<dbReference type="Pfam" id="PF00354">
    <property type="entry name" value="Pentaxin"/>
    <property type="match status" value="1"/>
</dbReference>
<evidence type="ECO:0000256" key="2">
    <source>
        <dbReference type="ARBA" id="ARBA00022723"/>
    </source>
</evidence>
<dbReference type="PANTHER" id="PTHR19277:SF125">
    <property type="entry name" value="B6"/>
    <property type="match status" value="1"/>
</dbReference>
<gene>
    <name evidence="7" type="ORF">EJ913_04890</name>
</gene>
<name>A0A433JE54_9PROT</name>
<dbReference type="AlphaFoldDB" id="A0A433JE54"/>
<dbReference type="RefSeq" id="WP_126995325.1">
    <property type="nucleotide sequence ID" value="NZ_JAKOAR010000006.1"/>
</dbReference>